<dbReference type="GeneID" id="64656082"/>
<evidence type="ECO:0000313" key="2">
    <source>
        <dbReference type="Proteomes" id="UP001195769"/>
    </source>
</evidence>
<evidence type="ECO:0000313" key="1">
    <source>
        <dbReference type="EMBL" id="KAG1900251.1"/>
    </source>
</evidence>
<proteinExistence type="predicted"/>
<dbReference type="RefSeq" id="XP_041225827.1">
    <property type="nucleotide sequence ID" value="XM_041361784.1"/>
</dbReference>
<accession>A0AAD4HL74</accession>
<dbReference type="Proteomes" id="UP001195769">
    <property type="component" value="Unassembled WGS sequence"/>
</dbReference>
<protein>
    <submittedName>
        <fullName evidence="1">Uncharacterized protein</fullName>
    </submittedName>
</protein>
<dbReference type="EMBL" id="JABBWK010000028">
    <property type="protein sequence ID" value="KAG1900251.1"/>
    <property type="molecule type" value="Genomic_DNA"/>
</dbReference>
<comment type="caution">
    <text evidence="1">The sequence shown here is derived from an EMBL/GenBank/DDBJ whole genome shotgun (WGS) entry which is preliminary data.</text>
</comment>
<sequence>MMGTGLGTVVMPCHSAVAAELCMTSVLTKQFHISNHPLDNDSISLVRLKSAESLIYGSTYTSLTIVPFPFLVQASSSE</sequence>
<feature type="non-terminal residue" evidence="1">
    <location>
        <position position="78"/>
    </location>
</feature>
<keyword evidence="2" id="KW-1185">Reference proteome</keyword>
<gene>
    <name evidence="1" type="ORF">F5891DRAFT_1034839</name>
</gene>
<organism evidence="1 2">
    <name type="scientific">Suillus fuscotomentosus</name>
    <dbReference type="NCBI Taxonomy" id="1912939"/>
    <lineage>
        <taxon>Eukaryota</taxon>
        <taxon>Fungi</taxon>
        <taxon>Dikarya</taxon>
        <taxon>Basidiomycota</taxon>
        <taxon>Agaricomycotina</taxon>
        <taxon>Agaricomycetes</taxon>
        <taxon>Agaricomycetidae</taxon>
        <taxon>Boletales</taxon>
        <taxon>Suillineae</taxon>
        <taxon>Suillaceae</taxon>
        <taxon>Suillus</taxon>
    </lineage>
</organism>
<dbReference type="AlphaFoldDB" id="A0AAD4HL74"/>
<reference evidence="1" key="1">
    <citation type="journal article" date="2020" name="New Phytol.">
        <title>Comparative genomics reveals dynamic genome evolution in host specialist ectomycorrhizal fungi.</title>
        <authorList>
            <person name="Lofgren L.A."/>
            <person name="Nguyen N.H."/>
            <person name="Vilgalys R."/>
            <person name="Ruytinx J."/>
            <person name="Liao H.L."/>
            <person name="Branco S."/>
            <person name="Kuo A."/>
            <person name="LaButti K."/>
            <person name="Lipzen A."/>
            <person name="Andreopoulos W."/>
            <person name="Pangilinan J."/>
            <person name="Riley R."/>
            <person name="Hundley H."/>
            <person name="Na H."/>
            <person name="Barry K."/>
            <person name="Grigoriev I.V."/>
            <person name="Stajich J.E."/>
            <person name="Kennedy P.G."/>
        </authorList>
    </citation>
    <scope>NUCLEOTIDE SEQUENCE</scope>
    <source>
        <strain evidence="1">FC203</strain>
    </source>
</reference>
<name>A0AAD4HL74_9AGAM</name>